<dbReference type="Pfam" id="PF13401">
    <property type="entry name" value="AAA_22"/>
    <property type="match status" value="1"/>
</dbReference>
<dbReference type="InterPro" id="IPR003593">
    <property type="entry name" value="AAA+_ATPase"/>
</dbReference>
<protein>
    <submittedName>
        <fullName evidence="2">Type II secretory pathway, component ExeA (Predicted ATPase)</fullName>
    </submittedName>
</protein>
<accession>A0A212R3S5</accession>
<sequence length="297" mass="33304">MYESFFGFAQKPFSLLPNPYFLYGSRTHRIAINLLQYGLEEQTGYVVLTGEVGTGKTTLLRELLHRSYGNLTIGLVTNTHHSFGELMKWILSAYDLPFRDKDRVEQHQALLDFVIDRYAAGKRVILIIDEAQNLSGEALEQLRMLSNINSENDHLLQVIMVGQPELRQMLASPTLRQFVQRIAVDYHLEPLTVEEVEGYIAHRLKTAGGDPNLFTADACRAAHFFSGGIPRLVNAVCDYALVFAFADERRQIDIDTVLDAAAERMQGGLGSFTRIPEGITRAQLRHALVTGEPLPTA</sequence>
<name>A0A212R3S5_9PROT</name>
<reference evidence="2 3" key="1">
    <citation type="submission" date="2017-06" db="EMBL/GenBank/DDBJ databases">
        <authorList>
            <person name="Kim H.J."/>
            <person name="Triplett B.A."/>
        </authorList>
    </citation>
    <scope>NUCLEOTIDE SEQUENCE [LARGE SCALE GENOMIC DNA]</scope>
    <source>
        <strain evidence="2 3">B29T1</strain>
    </source>
</reference>
<keyword evidence="3" id="KW-1185">Reference proteome</keyword>
<feature type="domain" description="AAA+ ATPase" evidence="1">
    <location>
        <begin position="42"/>
        <end position="194"/>
    </location>
</feature>
<dbReference type="OrthoDB" id="7828921at2"/>
<dbReference type="EMBL" id="FYEH01000005">
    <property type="protein sequence ID" value="SNB66655.1"/>
    <property type="molecule type" value="Genomic_DNA"/>
</dbReference>
<dbReference type="PANTHER" id="PTHR35894">
    <property type="entry name" value="GENERAL SECRETION PATHWAY PROTEIN A-RELATED"/>
    <property type="match status" value="1"/>
</dbReference>
<dbReference type="InterPro" id="IPR027417">
    <property type="entry name" value="P-loop_NTPase"/>
</dbReference>
<dbReference type="RefSeq" id="WP_088561166.1">
    <property type="nucleotide sequence ID" value="NZ_FYEH01000005.1"/>
</dbReference>
<dbReference type="SMART" id="SM00382">
    <property type="entry name" value="AAA"/>
    <property type="match status" value="1"/>
</dbReference>
<dbReference type="Proteomes" id="UP000197065">
    <property type="component" value="Unassembled WGS sequence"/>
</dbReference>
<dbReference type="AlphaFoldDB" id="A0A212R3S5"/>
<dbReference type="PANTHER" id="PTHR35894:SF1">
    <property type="entry name" value="PHOSPHORIBULOKINASE _ URIDINE KINASE FAMILY"/>
    <property type="match status" value="1"/>
</dbReference>
<organism evidence="2 3">
    <name type="scientific">Arboricoccus pini</name>
    <dbReference type="NCBI Taxonomy" id="1963835"/>
    <lineage>
        <taxon>Bacteria</taxon>
        <taxon>Pseudomonadati</taxon>
        <taxon>Pseudomonadota</taxon>
        <taxon>Alphaproteobacteria</taxon>
        <taxon>Geminicoccales</taxon>
        <taxon>Geminicoccaceae</taxon>
        <taxon>Arboricoccus</taxon>
    </lineage>
</organism>
<gene>
    <name evidence="2" type="ORF">SAMN07250955_105158</name>
</gene>
<dbReference type="CDD" id="cd00009">
    <property type="entry name" value="AAA"/>
    <property type="match status" value="1"/>
</dbReference>
<proteinExistence type="predicted"/>
<evidence type="ECO:0000313" key="2">
    <source>
        <dbReference type="EMBL" id="SNB66655.1"/>
    </source>
</evidence>
<evidence type="ECO:0000259" key="1">
    <source>
        <dbReference type="SMART" id="SM00382"/>
    </source>
</evidence>
<dbReference type="SUPFAM" id="SSF52540">
    <property type="entry name" value="P-loop containing nucleoside triphosphate hydrolases"/>
    <property type="match status" value="1"/>
</dbReference>
<evidence type="ECO:0000313" key="3">
    <source>
        <dbReference type="Proteomes" id="UP000197065"/>
    </source>
</evidence>
<dbReference type="Gene3D" id="3.40.50.300">
    <property type="entry name" value="P-loop containing nucleotide triphosphate hydrolases"/>
    <property type="match status" value="1"/>
</dbReference>
<dbReference type="InterPro" id="IPR049945">
    <property type="entry name" value="AAA_22"/>
</dbReference>
<dbReference type="InterPro" id="IPR052026">
    <property type="entry name" value="ExeA_AAA_ATPase_DNA-bind"/>
</dbReference>
<dbReference type="GO" id="GO:0016887">
    <property type="term" value="F:ATP hydrolysis activity"/>
    <property type="evidence" value="ECO:0007669"/>
    <property type="project" value="InterPro"/>
</dbReference>